<sequence length="577" mass="60240">MKLVKRLFAVSMAVGLALSFSFTNVAPVGAESSIASATKSQIIVKFKEKASKQSMLLSHQKESAKVISHNSSLNYDVVQIEGQSTQEAIAEYEKNNDVEYAEPVVEYKAFWTPNDPLYASDQYGPQKMNVPAAWDVTRGSNDVVVAVIDTGVSNSHPDLSSNLVAGYDFVDNDNDPNDGNGHGTHVAGTVGALTNNDRGVAGVAPEVSIMPIRVLNNFGTGSNADVADGITYAADNGADIINLSLGGSSSSSAVKAAVEYAWDKGVTVICAAGNTPSSSPQYPAYYEDAIAVASTDANDNKASTSTYGDWVDVAAPGVNIISTVLNNGYAKYSGTSMASPHVAGVAVLLASQGLSNSEIRYALESTADPISGTGTYWAHGRINAAAAVGGGTTPPPGGDIIFEDDFESSNGWTVNPYGTDTATAGNWERANPSGTSYSGDKQLGNTRSGNNDLVTGAAAGWSAGSYDIDNGKTSVLSKSIALPANSNLNLSFYYYFSHYSNASSADYFKVSLISGGNKNTLYTENGSSTNKNASWKSKSLDLSDYAGQNIQILIEAADEGSGSLVEAGLDDLIIEKK</sequence>
<evidence type="ECO:0000256" key="9">
    <source>
        <dbReference type="SAM" id="MobiDB-lite"/>
    </source>
</evidence>
<keyword evidence="10" id="KW-0732">Signal</keyword>
<dbReference type="InterPro" id="IPR050131">
    <property type="entry name" value="Peptidase_S8_subtilisin-like"/>
</dbReference>
<dbReference type="PROSITE" id="PS00136">
    <property type="entry name" value="SUBTILASE_ASP"/>
    <property type="match status" value="1"/>
</dbReference>
<dbReference type="PANTHER" id="PTHR43806">
    <property type="entry name" value="PEPTIDASE S8"/>
    <property type="match status" value="1"/>
</dbReference>
<evidence type="ECO:0000256" key="6">
    <source>
        <dbReference type="ARBA" id="ARBA00022825"/>
    </source>
</evidence>
<dbReference type="SUPFAM" id="SSF49899">
    <property type="entry name" value="Concanavalin A-like lectins/glucanases"/>
    <property type="match status" value="1"/>
</dbReference>
<feature type="region of interest" description="Disordered" evidence="9">
    <location>
        <begin position="423"/>
        <end position="447"/>
    </location>
</feature>
<protein>
    <submittedName>
        <fullName evidence="12">Peptidase S8</fullName>
    </submittedName>
</protein>
<keyword evidence="6 7" id="KW-0720">Serine protease</keyword>
<dbReference type="InterPro" id="IPR054399">
    <property type="entry name" value="Fervidolysin-like_N_prodom"/>
</dbReference>
<dbReference type="PROSITE" id="PS50060">
    <property type="entry name" value="MAM_2"/>
    <property type="match status" value="1"/>
</dbReference>
<dbReference type="PROSITE" id="PS00137">
    <property type="entry name" value="SUBTILASE_HIS"/>
    <property type="match status" value="1"/>
</dbReference>
<dbReference type="Pfam" id="PF22148">
    <property type="entry name" value="Fervidolysin_NPro-like"/>
    <property type="match status" value="1"/>
</dbReference>
<keyword evidence="4 7" id="KW-0645">Protease</keyword>
<reference evidence="12" key="1">
    <citation type="submission" date="2020-09" db="EMBL/GenBank/DDBJ databases">
        <title>A novel bacterium of genus Hazenella, isolated from South China Sea.</title>
        <authorList>
            <person name="Huang H."/>
            <person name="Mo K."/>
            <person name="Hu Y."/>
        </authorList>
    </citation>
    <scope>NUCLEOTIDE SEQUENCE</scope>
    <source>
        <strain evidence="12">IB182357</strain>
    </source>
</reference>
<evidence type="ECO:0000313" key="13">
    <source>
        <dbReference type="Proteomes" id="UP000661691"/>
    </source>
</evidence>
<feature type="active site" description="Charge relay system" evidence="7">
    <location>
        <position position="149"/>
    </location>
</feature>
<dbReference type="InterPro" id="IPR015500">
    <property type="entry name" value="Peptidase_S8_subtilisin-rel"/>
</dbReference>
<dbReference type="PANTHER" id="PTHR43806:SF11">
    <property type="entry name" value="CEREVISIN-RELATED"/>
    <property type="match status" value="1"/>
</dbReference>
<dbReference type="SUPFAM" id="SSF52743">
    <property type="entry name" value="Subtilisin-like"/>
    <property type="match status" value="1"/>
</dbReference>
<dbReference type="InterPro" id="IPR000209">
    <property type="entry name" value="Peptidase_S8/S53_dom"/>
</dbReference>
<feature type="active site" description="Charge relay system" evidence="7">
    <location>
        <position position="336"/>
    </location>
</feature>
<dbReference type="InterPro" id="IPR036852">
    <property type="entry name" value="Peptidase_S8/S53_dom_sf"/>
</dbReference>
<evidence type="ECO:0000313" key="12">
    <source>
        <dbReference type="EMBL" id="MBD1371829.1"/>
    </source>
</evidence>
<evidence type="ECO:0000256" key="5">
    <source>
        <dbReference type="ARBA" id="ARBA00022801"/>
    </source>
</evidence>
<evidence type="ECO:0000256" key="7">
    <source>
        <dbReference type="PROSITE-ProRule" id="PRU01240"/>
    </source>
</evidence>
<dbReference type="AlphaFoldDB" id="A0A926NE06"/>
<comment type="caution">
    <text evidence="12">The sequence shown here is derived from an EMBL/GenBank/DDBJ whole genome shotgun (WGS) entry which is preliminary data.</text>
</comment>
<keyword evidence="5 7" id="KW-0378">Hydrolase</keyword>
<dbReference type="PRINTS" id="PR00723">
    <property type="entry name" value="SUBTILISIN"/>
</dbReference>
<dbReference type="PROSITE" id="PS00138">
    <property type="entry name" value="SUBTILASE_SER"/>
    <property type="match status" value="1"/>
</dbReference>
<dbReference type="PROSITE" id="PS51892">
    <property type="entry name" value="SUBTILASE"/>
    <property type="match status" value="1"/>
</dbReference>
<dbReference type="InterPro" id="IPR013320">
    <property type="entry name" value="ConA-like_dom_sf"/>
</dbReference>
<feature type="compositionally biased region" description="Polar residues" evidence="9">
    <location>
        <begin position="432"/>
        <end position="447"/>
    </location>
</feature>
<evidence type="ECO:0000256" key="4">
    <source>
        <dbReference type="ARBA" id="ARBA00022670"/>
    </source>
</evidence>
<dbReference type="Gene3D" id="3.40.50.200">
    <property type="entry name" value="Peptidase S8/S53 domain"/>
    <property type="match status" value="1"/>
</dbReference>
<feature type="domain" description="MAM" evidence="11">
    <location>
        <begin position="398"/>
        <end position="577"/>
    </location>
</feature>
<dbReference type="InterPro" id="IPR023828">
    <property type="entry name" value="Peptidase_S8_Ser-AS"/>
</dbReference>
<keyword evidence="13" id="KW-1185">Reference proteome</keyword>
<feature type="chain" id="PRO_5038449556" evidence="10">
    <location>
        <begin position="27"/>
        <end position="577"/>
    </location>
</feature>
<feature type="signal peptide" evidence="10">
    <location>
        <begin position="1"/>
        <end position="26"/>
    </location>
</feature>
<dbReference type="GO" id="GO:0004252">
    <property type="term" value="F:serine-type endopeptidase activity"/>
    <property type="evidence" value="ECO:0007669"/>
    <property type="project" value="UniProtKB-UniRule"/>
</dbReference>
<dbReference type="InterPro" id="IPR022398">
    <property type="entry name" value="Peptidase_S8_His-AS"/>
</dbReference>
<keyword evidence="3" id="KW-0964">Secreted</keyword>
<comment type="similarity">
    <text evidence="2 7 8">Belongs to the peptidase S8 family.</text>
</comment>
<dbReference type="InterPro" id="IPR034084">
    <property type="entry name" value="Thermitase-like_dom"/>
</dbReference>
<comment type="subcellular location">
    <subcellularLocation>
        <location evidence="1">Secreted</location>
    </subcellularLocation>
</comment>
<gene>
    <name evidence="12" type="ORF">IC620_05585</name>
</gene>
<dbReference type="GO" id="GO:0016020">
    <property type="term" value="C:membrane"/>
    <property type="evidence" value="ECO:0007669"/>
    <property type="project" value="InterPro"/>
</dbReference>
<evidence type="ECO:0000259" key="11">
    <source>
        <dbReference type="PROSITE" id="PS50060"/>
    </source>
</evidence>
<dbReference type="Gene3D" id="2.60.120.200">
    <property type="match status" value="1"/>
</dbReference>
<dbReference type="EMBL" id="JACXAH010000005">
    <property type="protein sequence ID" value="MBD1371829.1"/>
    <property type="molecule type" value="Genomic_DNA"/>
</dbReference>
<feature type="active site" description="Charge relay system" evidence="7">
    <location>
        <position position="182"/>
    </location>
</feature>
<evidence type="ECO:0000256" key="10">
    <source>
        <dbReference type="SAM" id="SignalP"/>
    </source>
</evidence>
<proteinExistence type="inferred from homology"/>
<dbReference type="InterPro" id="IPR023827">
    <property type="entry name" value="Peptidase_S8_Asp-AS"/>
</dbReference>
<dbReference type="GO" id="GO:0006508">
    <property type="term" value="P:proteolysis"/>
    <property type="evidence" value="ECO:0007669"/>
    <property type="project" value="UniProtKB-KW"/>
</dbReference>
<dbReference type="Proteomes" id="UP000661691">
    <property type="component" value="Unassembled WGS sequence"/>
</dbReference>
<evidence type="ECO:0000256" key="1">
    <source>
        <dbReference type="ARBA" id="ARBA00004613"/>
    </source>
</evidence>
<organism evidence="12 13">
    <name type="scientific">Polycladospora coralii</name>
    <dbReference type="NCBI Taxonomy" id="2771432"/>
    <lineage>
        <taxon>Bacteria</taxon>
        <taxon>Bacillati</taxon>
        <taxon>Bacillota</taxon>
        <taxon>Bacilli</taxon>
        <taxon>Bacillales</taxon>
        <taxon>Thermoactinomycetaceae</taxon>
        <taxon>Polycladospora</taxon>
    </lineage>
</organism>
<dbReference type="CDD" id="cd07484">
    <property type="entry name" value="Peptidases_S8_Thermitase_like"/>
    <property type="match status" value="1"/>
</dbReference>
<dbReference type="GO" id="GO:0005576">
    <property type="term" value="C:extracellular region"/>
    <property type="evidence" value="ECO:0007669"/>
    <property type="project" value="UniProtKB-SubCell"/>
</dbReference>
<name>A0A926NE06_9BACL</name>
<dbReference type="InterPro" id="IPR000998">
    <property type="entry name" value="MAM_dom"/>
</dbReference>
<evidence type="ECO:0000256" key="8">
    <source>
        <dbReference type="RuleBase" id="RU003355"/>
    </source>
</evidence>
<evidence type="ECO:0000256" key="3">
    <source>
        <dbReference type="ARBA" id="ARBA00022525"/>
    </source>
</evidence>
<accession>A0A926NE06</accession>
<evidence type="ECO:0000256" key="2">
    <source>
        <dbReference type="ARBA" id="ARBA00011073"/>
    </source>
</evidence>
<dbReference type="Pfam" id="PF00082">
    <property type="entry name" value="Peptidase_S8"/>
    <property type="match status" value="1"/>
</dbReference>